<gene>
    <name evidence="2" type="primary">pdeB_2</name>
    <name evidence="2" type="ORF">PS624_02031</name>
</gene>
<organism evidence="2 3">
    <name type="scientific">Pseudomonas fluorescens</name>
    <dbReference type="NCBI Taxonomy" id="294"/>
    <lineage>
        <taxon>Bacteria</taxon>
        <taxon>Pseudomonadati</taxon>
        <taxon>Pseudomonadota</taxon>
        <taxon>Gammaproteobacteria</taxon>
        <taxon>Pseudomonadales</taxon>
        <taxon>Pseudomonadaceae</taxon>
        <taxon>Pseudomonas</taxon>
    </lineage>
</organism>
<reference evidence="2 3" key="1">
    <citation type="submission" date="2019-09" db="EMBL/GenBank/DDBJ databases">
        <authorList>
            <person name="Chandra G."/>
            <person name="Truman W A."/>
        </authorList>
    </citation>
    <scope>NUCLEOTIDE SEQUENCE [LARGE SCALE GENOMIC DNA]</scope>
    <source>
        <strain evidence="2">PS624</strain>
    </source>
</reference>
<dbReference type="PANTHER" id="PTHR33121">
    <property type="entry name" value="CYCLIC DI-GMP PHOSPHODIESTERASE PDEF"/>
    <property type="match status" value="1"/>
</dbReference>
<dbReference type="Proteomes" id="UP000326241">
    <property type="component" value="Unassembled WGS sequence"/>
</dbReference>
<name>A0A5E6S4B9_PSEFL</name>
<dbReference type="Gene3D" id="3.20.20.450">
    <property type="entry name" value="EAL domain"/>
    <property type="match status" value="1"/>
</dbReference>
<dbReference type="SUPFAM" id="SSF141868">
    <property type="entry name" value="EAL domain-like"/>
    <property type="match status" value="1"/>
</dbReference>
<dbReference type="PROSITE" id="PS50883">
    <property type="entry name" value="EAL"/>
    <property type="match status" value="1"/>
</dbReference>
<evidence type="ECO:0000313" key="2">
    <source>
        <dbReference type="EMBL" id="VVM75489.1"/>
    </source>
</evidence>
<keyword evidence="2" id="KW-0378">Hydrolase</keyword>
<dbReference type="Pfam" id="PF00563">
    <property type="entry name" value="EAL"/>
    <property type="match status" value="1"/>
</dbReference>
<accession>A0A5E6S4B9</accession>
<dbReference type="AlphaFoldDB" id="A0A5E6S4B9"/>
<dbReference type="GO" id="GO:0071111">
    <property type="term" value="F:cyclic-guanylate-specific phosphodiesterase activity"/>
    <property type="evidence" value="ECO:0007669"/>
    <property type="project" value="UniProtKB-EC"/>
</dbReference>
<dbReference type="EC" id="3.1.4.52" evidence="2"/>
<protein>
    <submittedName>
        <fullName evidence="2">Putative cyclic di-GMP phosphodiesterase PdeB</fullName>
        <ecNumber evidence="2">3.1.4.52</ecNumber>
    </submittedName>
</protein>
<sequence>MTGHIIEMAKSLRLQIVAEGIETEAQRDYLRDHGVQFGQGWLFGKAMPAEEFLRFYQERANLLVDHPALENV</sequence>
<feature type="domain" description="EAL" evidence="1">
    <location>
        <begin position="1"/>
        <end position="60"/>
    </location>
</feature>
<dbReference type="EMBL" id="CABVGZ010000016">
    <property type="protein sequence ID" value="VVM75489.1"/>
    <property type="molecule type" value="Genomic_DNA"/>
</dbReference>
<dbReference type="PANTHER" id="PTHR33121:SF81">
    <property type="entry name" value="CYCLIC DI-GMP PHOSPHODIESTERASE PDEB-RELATED"/>
    <property type="match status" value="1"/>
</dbReference>
<dbReference type="InterPro" id="IPR035919">
    <property type="entry name" value="EAL_sf"/>
</dbReference>
<proteinExistence type="predicted"/>
<evidence type="ECO:0000259" key="1">
    <source>
        <dbReference type="PROSITE" id="PS50883"/>
    </source>
</evidence>
<dbReference type="InterPro" id="IPR050706">
    <property type="entry name" value="Cyclic-di-GMP_PDE-like"/>
</dbReference>
<evidence type="ECO:0000313" key="3">
    <source>
        <dbReference type="Proteomes" id="UP000326241"/>
    </source>
</evidence>
<dbReference type="InterPro" id="IPR001633">
    <property type="entry name" value="EAL_dom"/>
</dbReference>